<keyword evidence="1" id="KW-0812">Transmembrane</keyword>
<accession>N1PYC0</accession>
<evidence type="ECO:0000313" key="2">
    <source>
        <dbReference type="EMBL" id="EME47209.1"/>
    </source>
</evidence>
<keyword evidence="1" id="KW-1133">Transmembrane helix</keyword>
<dbReference type="AlphaFoldDB" id="N1PYC0"/>
<reference evidence="3" key="1">
    <citation type="journal article" date="2012" name="PLoS Genet.">
        <title>The genomes of the fungal plant pathogens Cladosporium fulvum and Dothistroma septosporum reveal adaptation to different hosts and lifestyles but also signatures of common ancestry.</title>
        <authorList>
            <person name="de Wit P.J.G.M."/>
            <person name="van der Burgt A."/>
            <person name="Oekmen B."/>
            <person name="Stergiopoulos I."/>
            <person name="Abd-Elsalam K.A."/>
            <person name="Aerts A.L."/>
            <person name="Bahkali A.H."/>
            <person name="Beenen H.G."/>
            <person name="Chettri P."/>
            <person name="Cox M.P."/>
            <person name="Datema E."/>
            <person name="de Vries R.P."/>
            <person name="Dhillon B."/>
            <person name="Ganley A.R."/>
            <person name="Griffiths S.A."/>
            <person name="Guo Y."/>
            <person name="Hamelin R.C."/>
            <person name="Henrissat B."/>
            <person name="Kabir M.S."/>
            <person name="Jashni M.K."/>
            <person name="Kema G."/>
            <person name="Klaubauf S."/>
            <person name="Lapidus A."/>
            <person name="Levasseur A."/>
            <person name="Lindquist E."/>
            <person name="Mehrabi R."/>
            <person name="Ohm R.A."/>
            <person name="Owen T.J."/>
            <person name="Salamov A."/>
            <person name="Schwelm A."/>
            <person name="Schijlen E."/>
            <person name="Sun H."/>
            <person name="van den Burg H.A."/>
            <person name="van Ham R.C.H.J."/>
            <person name="Zhang S."/>
            <person name="Goodwin S.B."/>
            <person name="Grigoriev I.V."/>
            <person name="Collemare J."/>
            <person name="Bradshaw R.E."/>
        </authorList>
    </citation>
    <scope>NUCLEOTIDE SEQUENCE [LARGE SCALE GENOMIC DNA]</scope>
    <source>
        <strain evidence="3">NZE10 / CBS 128990</strain>
    </source>
</reference>
<organism evidence="2 3">
    <name type="scientific">Dothistroma septosporum (strain NZE10 / CBS 128990)</name>
    <name type="common">Red band needle blight fungus</name>
    <name type="synonym">Mycosphaerella pini</name>
    <dbReference type="NCBI Taxonomy" id="675120"/>
    <lineage>
        <taxon>Eukaryota</taxon>
        <taxon>Fungi</taxon>
        <taxon>Dikarya</taxon>
        <taxon>Ascomycota</taxon>
        <taxon>Pezizomycotina</taxon>
        <taxon>Dothideomycetes</taxon>
        <taxon>Dothideomycetidae</taxon>
        <taxon>Mycosphaerellales</taxon>
        <taxon>Mycosphaerellaceae</taxon>
        <taxon>Dothistroma</taxon>
    </lineage>
</organism>
<evidence type="ECO:0000256" key="1">
    <source>
        <dbReference type="SAM" id="Phobius"/>
    </source>
</evidence>
<name>N1PYC0_DOTSN</name>
<dbReference type="Proteomes" id="UP000016933">
    <property type="component" value="Unassembled WGS sequence"/>
</dbReference>
<dbReference type="SUPFAM" id="SSF52833">
    <property type="entry name" value="Thioredoxin-like"/>
    <property type="match status" value="1"/>
</dbReference>
<feature type="transmembrane region" description="Helical" evidence="1">
    <location>
        <begin position="337"/>
        <end position="364"/>
    </location>
</feature>
<dbReference type="CDD" id="cd02961">
    <property type="entry name" value="PDI_a_family"/>
    <property type="match status" value="1"/>
</dbReference>
<dbReference type="OMA" id="DENFRTH"/>
<dbReference type="Gene3D" id="3.40.30.10">
    <property type="entry name" value="Glutaredoxin"/>
    <property type="match status" value="1"/>
</dbReference>
<dbReference type="HOGENOM" id="CLU_713769_0_0_1"/>
<keyword evidence="3" id="KW-1185">Reference proteome</keyword>
<dbReference type="OrthoDB" id="3917128at2759"/>
<protein>
    <recommendedName>
        <fullName evidence="4">Thioredoxin domain-containing protein</fullName>
    </recommendedName>
</protein>
<dbReference type="InterPro" id="IPR036249">
    <property type="entry name" value="Thioredoxin-like_sf"/>
</dbReference>
<gene>
    <name evidence="2" type="ORF">DOTSEDRAFT_41665</name>
</gene>
<evidence type="ECO:0000313" key="3">
    <source>
        <dbReference type="Proteomes" id="UP000016933"/>
    </source>
</evidence>
<reference evidence="2 3" key="2">
    <citation type="journal article" date="2012" name="PLoS Pathog.">
        <title>Diverse lifestyles and strategies of plant pathogenesis encoded in the genomes of eighteen Dothideomycetes fungi.</title>
        <authorList>
            <person name="Ohm R.A."/>
            <person name="Feau N."/>
            <person name="Henrissat B."/>
            <person name="Schoch C.L."/>
            <person name="Horwitz B.A."/>
            <person name="Barry K.W."/>
            <person name="Condon B.J."/>
            <person name="Copeland A.C."/>
            <person name="Dhillon B."/>
            <person name="Glaser F."/>
            <person name="Hesse C.N."/>
            <person name="Kosti I."/>
            <person name="LaButti K."/>
            <person name="Lindquist E.A."/>
            <person name="Lucas S."/>
            <person name="Salamov A.A."/>
            <person name="Bradshaw R.E."/>
            <person name="Ciuffetti L."/>
            <person name="Hamelin R.C."/>
            <person name="Kema G.H.J."/>
            <person name="Lawrence C."/>
            <person name="Scott J.A."/>
            <person name="Spatafora J.W."/>
            <person name="Turgeon B.G."/>
            <person name="de Wit P.J.G.M."/>
            <person name="Zhong S."/>
            <person name="Goodwin S.B."/>
            <person name="Grigoriev I.V."/>
        </authorList>
    </citation>
    <scope>NUCLEOTIDE SEQUENCE [LARGE SCALE GENOMIC DNA]</scope>
    <source>
        <strain evidence="3">NZE10 / CBS 128990</strain>
    </source>
</reference>
<keyword evidence="1" id="KW-0472">Membrane</keyword>
<dbReference type="EMBL" id="KB446536">
    <property type="protein sequence ID" value="EME47209.1"/>
    <property type="molecule type" value="Genomic_DNA"/>
</dbReference>
<sequence length="387" mass="43781">MELAAEFLKQQDVDIAFAEVDCTMNDSLCVGMTAYPTIGVFHGRTNADKFAEFNGDRSAAHLVSFASNGTVSMRNLSVAATTTTIRYTRPTVTTPPPNPFPDSIASNAILLLNDGKEALVKLELPGLAWTTERTNDTLPSSCVLLDFNITDDGQHLSLGGRKLALTVPDPSIPQPPLVDQVDCDYDFSWIDSKIPLHQQMSQYTNNKSAIGIDYAIDARNRDDPNIRYYNYHPQIYLDIIGAKNLLLDMPTQQTLEIKLHVKNQVGSMEPGRDFQIDDIVFHNRPSNYRVPGPFDRTCSLWSYRCADIGDPPWYKYVWRSNFDKYGRIGSSRRVLVIWWRTLMHMIPWPFWILAYVAVIAGLILRSIKKRAESRDVGLPLYEKRSKA</sequence>
<evidence type="ECO:0008006" key="4">
    <source>
        <dbReference type="Google" id="ProtNLM"/>
    </source>
</evidence>
<proteinExistence type="predicted"/>